<evidence type="ECO:0000313" key="2">
    <source>
        <dbReference type="EMBL" id="KAF1999448.1"/>
    </source>
</evidence>
<gene>
    <name evidence="2" type="ORF">P154DRAFT_399488</name>
</gene>
<keyword evidence="3" id="KW-1185">Reference proteome</keyword>
<dbReference type="EMBL" id="ML977595">
    <property type="protein sequence ID" value="KAF1999448.1"/>
    <property type="molecule type" value="Genomic_DNA"/>
</dbReference>
<protein>
    <submittedName>
        <fullName evidence="2">Uncharacterized protein</fullName>
    </submittedName>
</protein>
<feature type="compositionally biased region" description="Basic and acidic residues" evidence="1">
    <location>
        <begin position="83"/>
        <end position="101"/>
    </location>
</feature>
<feature type="compositionally biased region" description="Basic residues" evidence="1">
    <location>
        <begin position="199"/>
        <end position="213"/>
    </location>
</feature>
<dbReference type="AlphaFoldDB" id="A0A6A5WEC7"/>
<feature type="compositionally biased region" description="Acidic residues" evidence="1">
    <location>
        <begin position="173"/>
        <end position="188"/>
    </location>
</feature>
<feature type="region of interest" description="Disordered" evidence="1">
    <location>
        <begin position="137"/>
        <end position="213"/>
    </location>
</feature>
<organism evidence="2 3">
    <name type="scientific">Amniculicola lignicola CBS 123094</name>
    <dbReference type="NCBI Taxonomy" id="1392246"/>
    <lineage>
        <taxon>Eukaryota</taxon>
        <taxon>Fungi</taxon>
        <taxon>Dikarya</taxon>
        <taxon>Ascomycota</taxon>
        <taxon>Pezizomycotina</taxon>
        <taxon>Dothideomycetes</taxon>
        <taxon>Pleosporomycetidae</taxon>
        <taxon>Pleosporales</taxon>
        <taxon>Amniculicolaceae</taxon>
        <taxon>Amniculicola</taxon>
    </lineage>
</organism>
<feature type="non-terminal residue" evidence="2">
    <location>
        <position position="213"/>
    </location>
</feature>
<accession>A0A6A5WEC7</accession>
<feature type="compositionally biased region" description="Low complexity" evidence="1">
    <location>
        <begin position="145"/>
        <end position="156"/>
    </location>
</feature>
<evidence type="ECO:0000256" key="1">
    <source>
        <dbReference type="SAM" id="MobiDB-lite"/>
    </source>
</evidence>
<evidence type="ECO:0000313" key="3">
    <source>
        <dbReference type="Proteomes" id="UP000799779"/>
    </source>
</evidence>
<dbReference type="OrthoDB" id="3945463at2759"/>
<name>A0A6A5WEC7_9PLEO</name>
<reference evidence="2" key="1">
    <citation type="journal article" date="2020" name="Stud. Mycol.">
        <title>101 Dothideomycetes genomes: a test case for predicting lifestyles and emergence of pathogens.</title>
        <authorList>
            <person name="Haridas S."/>
            <person name="Albert R."/>
            <person name="Binder M."/>
            <person name="Bloem J."/>
            <person name="Labutti K."/>
            <person name="Salamov A."/>
            <person name="Andreopoulos B."/>
            <person name="Baker S."/>
            <person name="Barry K."/>
            <person name="Bills G."/>
            <person name="Bluhm B."/>
            <person name="Cannon C."/>
            <person name="Castanera R."/>
            <person name="Culley D."/>
            <person name="Daum C."/>
            <person name="Ezra D."/>
            <person name="Gonzalez J."/>
            <person name="Henrissat B."/>
            <person name="Kuo A."/>
            <person name="Liang C."/>
            <person name="Lipzen A."/>
            <person name="Lutzoni F."/>
            <person name="Magnuson J."/>
            <person name="Mondo S."/>
            <person name="Nolan M."/>
            <person name="Ohm R."/>
            <person name="Pangilinan J."/>
            <person name="Park H.-J."/>
            <person name="Ramirez L."/>
            <person name="Alfaro M."/>
            <person name="Sun H."/>
            <person name="Tritt A."/>
            <person name="Yoshinaga Y."/>
            <person name="Zwiers L.-H."/>
            <person name="Turgeon B."/>
            <person name="Goodwin S."/>
            <person name="Spatafora J."/>
            <person name="Crous P."/>
            <person name="Grigoriev I."/>
        </authorList>
    </citation>
    <scope>NUCLEOTIDE SEQUENCE</scope>
    <source>
        <strain evidence="2">CBS 123094</strain>
    </source>
</reference>
<dbReference type="Proteomes" id="UP000799779">
    <property type="component" value="Unassembled WGS sequence"/>
</dbReference>
<feature type="non-terminal residue" evidence="2">
    <location>
        <position position="1"/>
    </location>
</feature>
<proteinExistence type="predicted"/>
<feature type="region of interest" description="Disordered" evidence="1">
    <location>
        <begin position="81"/>
        <end position="101"/>
    </location>
</feature>
<sequence length="213" mass="24837">DWRKIERLLHQVVTDIYDKRSRQLSQTIHSISVRNILLENENNRLKEALVNEKKKRQRGKPLLLKAPTQYDGGAIFWSPQKVQEARDQQSKKDAEEEALQHQKDLDKIERAQKKAKKARMLEERQRTQAIAKEIKLQKQAEKQLQKATQKTPSSRKNSSKNKGKSKIITIESSTDEEEVDKGSDEEISLMEMGAATPARSRRNRNIRLPTRYR</sequence>